<reference evidence="1" key="1">
    <citation type="submission" date="2016-09" db="EMBL/GenBank/DDBJ databases">
        <title>Draft genome of thermotolerant cyanobacterium Desertifilum sp. strain IPPAS B-1220.</title>
        <authorList>
            <person name="Sinetova M.A."/>
            <person name="Bolakhan K."/>
            <person name="Zayadan B.K."/>
            <person name="Mironov K.S."/>
            <person name="Ustinova V."/>
            <person name="Kupriyanova E.V."/>
            <person name="Sidorov R.A."/>
            <person name="Skrypnik A.N."/>
            <person name="Gogoleva N.E."/>
            <person name="Gogolev Y.V."/>
            <person name="Los D.A."/>
        </authorList>
    </citation>
    <scope>NUCLEOTIDE SEQUENCE [LARGE SCALE GENOMIC DNA]</scope>
    <source>
        <strain evidence="1">IPPAS B-1220</strain>
    </source>
</reference>
<protein>
    <submittedName>
        <fullName evidence="1">Uncharacterized protein</fullName>
    </submittedName>
</protein>
<name>A0A1E5QE01_9CYAN</name>
<sequence>MHETYLNVNYSILRRYAVNPLTGDRYFSGYEAQIISTDSDIPIVLGVFRNRRQAIQQAKAFIIRFREEFALDSQQSDRSFRFSLAKLVKPLYNCLLAPFHRFLNSDSTHKNPSCETDQSI</sequence>
<organism evidence="1">
    <name type="scientific">Desertifilum tharense IPPAS B-1220</name>
    <dbReference type="NCBI Taxonomy" id="1781255"/>
    <lineage>
        <taxon>Bacteria</taxon>
        <taxon>Bacillati</taxon>
        <taxon>Cyanobacteriota</taxon>
        <taxon>Cyanophyceae</taxon>
        <taxon>Desertifilales</taxon>
        <taxon>Desertifilaceae</taxon>
        <taxon>Desertifilum</taxon>
    </lineage>
</organism>
<accession>A0A1E5QE01</accession>
<dbReference type="EMBL" id="MJGC01000110">
    <property type="protein sequence ID" value="OEJ72889.1"/>
    <property type="molecule type" value="Genomic_DNA"/>
</dbReference>
<evidence type="ECO:0000313" key="1">
    <source>
        <dbReference type="EMBL" id="OEJ72889.1"/>
    </source>
</evidence>
<dbReference type="RefSeq" id="WP_069969605.1">
    <property type="nucleotide sequence ID" value="NZ_CM124774.1"/>
</dbReference>
<gene>
    <name evidence="1" type="ORF">BH720_23255</name>
</gene>
<proteinExistence type="predicted"/>
<comment type="caution">
    <text evidence="1">The sequence shown here is derived from an EMBL/GenBank/DDBJ whole genome shotgun (WGS) entry which is preliminary data.</text>
</comment>
<dbReference type="AlphaFoldDB" id="A0A1E5QE01"/>